<evidence type="ECO:0000313" key="3">
    <source>
        <dbReference type="Proteomes" id="UP001196338"/>
    </source>
</evidence>
<dbReference type="EMBL" id="JAHBND010000087">
    <property type="protein sequence ID" value="MBS7672443.1"/>
    <property type="molecule type" value="Genomic_DNA"/>
</dbReference>
<sequence>GNVVMNALRIAALIAAPLLFAGCYSMPKEKTEYEKKIDAVPMPVTEADRLEQCRNFKRVAEDQKIDDFLRIGGKPNLSPSEYGFTESLALLRRLRAMKCPGYGWFS</sequence>
<evidence type="ECO:0008006" key="4">
    <source>
        <dbReference type="Google" id="ProtNLM"/>
    </source>
</evidence>
<feature type="non-terminal residue" evidence="2">
    <location>
        <position position="1"/>
    </location>
</feature>
<reference evidence="2" key="2">
    <citation type="submission" date="2023-08" db="EMBL/GenBank/DDBJ databases">
        <title>Vibrio cholerae Outbreaks in Tanzania Exemplify Founder Flush: Simultaneous Increases in Population Size and Genetic Diversity.</title>
        <authorList>
            <person name="Debes A.K."/>
            <person name="Mohammed A."/>
            <person name="Maseke I."/>
            <person name="Almeida M."/>
            <person name="Li S."/>
            <person name="Matimba H."/>
            <person name="Joachim A."/>
            <person name="Mizinduko M."/>
            <person name="Nyanga S."/>
            <person name="Kelly M."/>
            <person name="Kachwamba Y."/>
            <person name="Schaffer A.M."/>
            <person name="Nyanga A.S."/>
            <person name="Mghamba J."/>
            <person name="Mosha F.S."/>
            <person name="Sack D.A."/>
            <person name="Stine O.C."/>
        </authorList>
    </citation>
    <scope>NUCLEOTIDE SEQUENCE</scope>
    <source>
        <strain evidence="2">TDS0091212</strain>
    </source>
</reference>
<reference evidence="2" key="1">
    <citation type="submission" date="2021-05" db="EMBL/GenBank/DDBJ databases">
        <authorList>
            <person name="Stine C."/>
        </authorList>
    </citation>
    <scope>NUCLEOTIDE SEQUENCE</scope>
    <source>
        <strain evidence="2">TDS0091212</strain>
    </source>
</reference>
<keyword evidence="1" id="KW-0732">Signal</keyword>
<accession>A0AAW4KJN1</accession>
<protein>
    <recommendedName>
        <fullName evidence="4">Lipoprotein</fullName>
    </recommendedName>
</protein>
<feature type="chain" id="PRO_5043778216" description="Lipoprotein" evidence="1">
    <location>
        <begin position="22"/>
        <end position="106"/>
    </location>
</feature>
<gene>
    <name evidence="2" type="ORF">KIN13_03120</name>
</gene>
<comment type="caution">
    <text evidence="2">The sequence shown here is derived from an EMBL/GenBank/DDBJ whole genome shotgun (WGS) entry which is preliminary data.</text>
</comment>
<name>A0AAW4KJN1_VIBCL</name>
<proteinExistence type="predicted"/>
<evidence type="ECO:0000313" key="2">
    <source>
        <dbReference type="EMBL" id="MBS7672443.1"/>
    </source>
</evidence>
<dbReference type="RefSeq" id="WP_213420756.1">
    <property type="nucleotide sequence ID" value="NZ_JAHBND010000087.1"/>
</dbReference>
<feature type="signal peptide" evidence="1">
    <location>
        <begin position="1"/>
        <end position="21"/>
    </location>
</feature>
<dbReference type="AlphaFoldDB" id="A0AAW4KJN1"/>
<dbReference type="Proteomes" id="UP001196338">
    <property type="component" value="Unassembled WGS sequence"/>
</dbReference>
<evidence type="ECO:0000256" key="1">
    <source>
        <dbReference type="SAM" id="SignalP"/>
    </source>
</evidence>
<organism evidence="2 3">
    <name type="scientific">Vibrio cholerae</name>
    <dbReference type="NCBI Taxonomy" id="666"/>
    <lineage>
        <taxon>Bacteria</taxon>
        <taxon>Pseudomonadati</taxon>
        <taxon>Pseudomonadota</taxon>
        <taxon>Gammaproteobacteria</taxon>
        <taxon>Vibrionales</taxon>
        <taxon>Vibrionaceae</taxon>
        <taxon>Vibrio</taxon>
    </lineage>
</organism>